<dbReference type="EMBL" id="JBHTLN010000001">
    <property type="protein sequence ID" value="MFD1122054.1"/>
    <property type="molecule type" value="Genomic_DNA"/>
</dbReference>
<evidence type="ECO:0000313" key="1">
    <source>
        <dbReference type="EMBL" id="MFD1122054.1"/>
    </source>
</evidence>
<accession>A0ABW3P7T6</accession>
<keyword evidence="2" id="KW-1185">Reference proteome</keyword>
<protein>
    <submittedName>
        <fullName evidence="1">Uncharacterized protein</fullName>
    </submittedName>
</protein>
<evidence type="ECO:0000313" key="2">
    <source>
        <dbReference type="Proteomes" id="UP001597206"/>
    </source>
</evidence>
<gene>
    <name evidence="1" type="ORF">ACFQ2T_06035</name>
</gene>
<organism evidence="1 2">
    <name type="scientific">Methylophilus flavus</name>
    <dbReference type="NCBI Taxonomy" id="640084"/>
    <lineage>
        <taxon>Bacteria</taxon>
        <taxon>Pseudomonadati</taxon>
        <taxon>Pseudomonadota</taxon>
        <taxon>Betaproteobacteria</taxon>
        <taxon>Nitrosomonadales</taxon>
        <taxon>Methylophilaceae</taxon>
        <taxon>Methylophilus</taxon>
    </lineage>
</organism>
<sequence length="188" mass="20930">MQSQTQSVQQINLAYDSQQDRLLLKAAVNNEQEVRVWITYRVARQIFSVFNREAHLPVSSAHSASLLDNLQSPAAATRQFEQEAEAVQNLETLDFDTAYQQRAASNQQELLAIETRFVSINDQLNSMQIVCAGGANVNMSLSKELVLAISRMLMVASKDAGWVLPAEKEPEAVSSIVMQVPTEKQVLH</sequence>
<name>A0ABW3P7T6_9PROT</name>
<comment type="caution">
    <text evidence="1">The sequence shown here is derived from an EMBL/GenBank/DDBJ whole genome shotgun (WGS) entry which is preliminary data.</text>
</comment>
<proteinExistence type="predicted"/>
<dbReference type="Proteomes" id="UP001597206">
    <property type="component" value="Unassembled WGS sequence"/>
</dbReference>
<reference evidence="2" key="1">
    <citation type="journal article" date="2019" name="Int. J. Syst. Evol. Microbiol.">
        <title>The Global Catalogue of Microorganisms (GCM) 10K type strain sequencing project: providing services to taxonomists for standard genome sequencing and annotation.</title>
        <authorList>
            <consortium name="The Broad Institute Genomics Platform"/>
            <consortium name="The Broad Institute Genome Sequencing Center for Infectious Disease"/>
            <person name="Wu L."/>
            <person name="Ma J."/>
        </authorList>
    </citation>
    <scope>NUCLEOTIDE SEQUENCE [LARGE SCALE GENOMIC DNA]</scope>
    <source>
        <strain evidence="2">CCUG 58411</strain>
    </source>
</reference>
<dbReference type="RefSeq" id="WP_379031871.1">
    <property type="nucleotide sequence ID" value="NZ_JBHTLN010000001.1"/>
</dbReference>